<organism evidence="1 2">
    <name type="scientific">Clostridium botulinum (strain Kyoto / Type A2)</name>
    <dbReference type="NCBI Taxonomy" id="536232"/>
    <lineage>
        <taxon>Bacteria</taxon>
        <taxon>Bacillati</taxon>
        <taxon>Bacillota</taxon>
        <taxon>Clostridia</taxon>
        <taxon>Eubacteriales</taxon>
        <taxon>Clostridiaceae</taxon>
        <taxon>Clostridium</taxon>
    </lineage>
</organism>
<dbReference type="AlphaFoldDB" id="C1FSF3"/>
<evidence type="ECO:0000313" key="1">
    <source>
        <dbReference type="EMBL" id="ACO84006.1"/>
    </source>
</evidence>
<protein>
    <submittedName>
        <fullName evidence="1">Uncharacterized protein</fullName>
    </submittedName>
</protein>
<evidence type="ECO:0000313" key="2">
    <source>
        <dbReference type="Proteomes" id="UP000001374"/>
    </source>
</evidence>
<dbReference type="RefSeq" id="WP_012703996.1">
    <property type="nucleotide sequence ID" value="NC_012563.1"/>
</dbReference>
<name>C1FSF3_CLOBJ</name>
<proteinExistence type="predicted"/>
<dbReference type="Proteomes" id="UP000001374">
    <property type="component" value="Chromosome"/>
</dbReference>
<reference evidence="1 2" key="1">
    <citation type="submission" date="2008-10" db="EMBL/GenBank/DDBJ databases">
        <title>Genome sequence of Clostridium botulinum A2 Kyoto.</title>
        <authorList>
            <person name="Shrivastava S."/>
            <person name="Brinkac L.M."/>
            <person name="Brown J.L."/>
            <person name="Bruce D."/>
            <person name="Detter C.C."/>
            <person name="Johnson E.A."/>
            <person name="Munk C.A."/>
            <person name="Smith L.A."/>
            <person name="Smith T.J."/>
            <person name="Sutton G."/>
            <person name="Brettin T.S."/>
        </authorList>
    </citation>
    <scope>NUCLEOTIDE SEQUENCE [LARGE SCALE GENOMIC DNA]</scope>
    <source>
        <strain evidence="2">Kyoto / Type A2</strain>
    </source>
</reference>
<dbReference type="EMBL" id="CP001581">
    <property type="protein sequence ID" value="ACO84006.1"/>
    <property type="molecule type" value="Genomic_DNA"/>
</dbReference>
<accession>C1FSF3</accession>
<gene>
    <name evidence="1" type="ordered locus">CLM_0565</name>
</gene>
<dbReference type="HOGENOM" id="CLU_185074_0_0_9"/>
<dbReference type="KEGG" id="cby:CLM_0565"/>
<sequence length="66" mass="7735">MADTVSYIDKEKELNIQEDDGFFLLKLDKLFDEYALSIIVRREVLQKVYDVLPSSLFDCPIYGELE</sequence>